<dbReference type="InParanoid" id="A0A1Z5RNT3"/>
<dbReference type="EMBL" id="CM000763">
    <property type="protein sequence ID" value="OQU85368.1"/>
    <property type="molecule type" value="Genomic_DNA"/>
</dbReference>
<accession>A0A1Z5RNT3</accession>
<gene>
    <name evidence="1" type="ORF">SORBI_3004G225550</name>
</gene>
<dbReference type="Gramene" id="OQU85368">
    <property type="protein sequence ID" value="OQU85368"/>
    <property type="gene ID" value="SORBI_3004G225550"/>
</dbReference>
<keyword evidence="2" id="KW-1185">Reference proteome</keyword>
<name>A0A1Z5RNT3_SORBI</name>
<reference evidence="2" key="2">
    <citation type="journal article" date="2018" name="Plant J.">
        <title>The Sorghum bicolor reference genome: improved assembly, gene annotations, a transcriptome atlas, and signatures of genome organization.</title>
        <authorList>
            <person name="McCormick R.F."/>
            <person name="Truong S.K."/>
            <person name="Sreedasyam A."/>
            <person name="Jenkins J."/>
            <person name="Shu S."/>
            <person name="Sims D."/>
            <person name="Kennedy M."/>
            <person name="Amirebrahimi M."/>
            <person name="Weers B.D."/>
            <person name="McKinley B."/>
            <person name="Mattison A."/>
            <person name="Morishige D.T."/>
            <person name="Grimwood J."/>
            <person name="Schmutz J."/>
            <person name="Mullet J.E."/>
        </authorList>
    </citation>
    <scope>NUCLEOTIDE SEQUENCE [LARGE SCALE GENOMIC DNA]</scope>
    <source>
        <strain evidence="2">cv. BTx623</strain>
    </source>
</reference>
<dbReference type="Proteomes" id="UP000000768">
    <property type="component" value="Chromosome 4"/>
</dbReference>
<dbReference type="AlphaFoldDB" id="A0A1Z5RNT3"/>
<organism evidence="1 2">
    <name type="scientific">Sorghum bicolor</name>
    <name type="common">Sorghum</name>
    <name type="synonym">Sorghum vulgare</name>
    <dbReference type="NCBI Taxonomy" id="4558"/>
    <lineage>
        <taxon>Eukaryota</taxon>
        <taxon>Viridiplantae</taxon>
        <taxon>Streptophyta</taxon>
        <taxon>Embryophyta</taxon>
        <taxon>Tracheophyta</taxon>
        <taxon>Spermatophyta</taxon>
        <taxon>Magnoliopsida</taxon>
        <taxon>Liliopsida</taxon>
        <taxon>Poales</taxon>
        <taxon>Poaceae</taxon>
        <taxon>PACMAD clade</taxon>
        <taxon>Panicoideae</taxon>
        <taxon>Andropogonodae</taxon>
        <taxon>Andropogoneae</taxon>
        <taxon>Sorghinae</taxon>
        <taxon>Sorghum</taxon>
    </lineage>
</organism>
<sequence>METVPSIATTARETMSMSMSRIADLQHDDAATAQLPLFGWTWICWIAQVETGFLNRDVLRKEAVQGCRQKNSQRWRPVTKGPLHCIASN</sequence>
<protein>
    <submittedName>
        <fullName evidence="1">Uncharacterized protein</fullName>
    </submittedName>
</protein>
<evidence type="ECO:0000313" key="1">
    <source>
        <dbReference type="EMBL" id="OQU85368.1"/>
    </source>
</evidence>
<proteinExistence type="predicted"/>
<evidence type="ECO:0000313" key="2">
    <source>
        <dbReference type="Proteomes" id="UP000000768"/>
    </source>
</evidence>
<reference evidence="1 2" key="1">
    <citation type="journal article" date="2009" name="Nature">
        <title>The Sorghum bicolor genome and the diversification of grasses.</title>
        <authorList>
            <person name="Paterson A.H."/>
            <person name="Bowers J.E."/>
            <person name="Bruggmann R."/>
            <person name="Dubchak I."/>
            <person name="Grimwood J."/>
            <person name="Gundlach H."/>
            <person name="Haberer G."/>
            <person name="Hellsten U."/>
            <person name="Mitros T."/>
            <person name="Poliakov A."/>
            <person name="Schmutz J."/>
            <person name="Spannagl M."/>
            <person name="Tang H."/>
            <person name="Wang X."/>
            <person name="Wicker T."/>
            <person name="Bharti A.K."/>
            <person name="Chapman J."/>
            <person name="Feltus F.A."/>
            <person name="Gowik U."/>
            <person name="Grigoriev I.V."/>
            <person name="Lyons E."/>
            <person name="Maher C.A."/>
            <person name="Martis M."/>
            <person name="Narechania A."/>
            <person name="Otillar R.P."/>
            <person name="Penning B.W."/>
            <person name="Salamov A.A."/>
            <person name="Wang Y."/>
            <person name="Zhang L."/>
            <person name="Carpita N.C."/>
            <person name="Freeling M."/>
            <person name="Gingle A.R."/>
            <person name="Hash C.T."/>
            <person name="Keller B."/>
            <person name="Klein P."/>
            <person name="Kresovich S."/>
            <person name="McCann M.C."/>
            <person name="Ming R."/>
            <person name="Peterson D.G."/>
            <person name="Mehboob-ur-Rahman"/>
            <person name="Ware D."/>
            <person name="Westhoff P."/>
            <person name="Mayer K.F."/>
            <person name="Messing J."/>
            <person name="Rokhsar D.S."/>
        </authorList>
    </citation>
    <scope>NUCLEOTIDE SEQUENCE [LARGE SCALE GENOMIC DNA]</scope>
    <source>
        <strain evidence="2">cv. BTx623</strain>
    </source>
</reference>